<dbReference type="Proteomes" id="UP001500016">
    <property type="component" value="Unassembled WGS sequence"/>
</dbReference>
<organism evidence="2 3">
    <name type="scientific">Streptomyces albiaxialis</name>
    <dbReference type="NCBI Taxonomy" id="329523"/>
    <lineage>
        <taxon>Bacteria</taxon>
        <taxon>Bacillati</taxon>
        <taxon>Actinomycetota</taxon>
        <taxon>Actinomycetes</taxon>
        <taxon>Kitasatosporales</taxon>
        <taxon>Streptomycetaceae</taxon>
        <taxon>Streptomyces</taxon>
    </lineage>
</organism>
<name>A0ABN2WVQ1_9ACTN</name>
<accession>A0ABN2WVQ1</accession>
<evidence type="ECO:0000313" key="3">
    <source>
        <dbReference type="Proteomes" id="UP001500016"/>
    </source>
</evidence>
<evidence type="ECO:0000313" key="2">
    <source>
        <dbReference type="EMBL" id="GAA2099921.1"/>
    </source>
</evidence>
<keyword evidence="3" id="KW-1185">Reference proteome</keyword>
<feature type="domain" description="Transposase IS4-like" evidence="1">
    <location>
        <begin position="2"/>
        <end position="74"/>
    </location>
</feature>
<sequence length="165" mass="18417">MTPGQRHDCVCARPLLERSRVPRTGLGRPRCRPGQVIADKAYSSRGFRAYLRKRGIPHTIPEKTDQRRHRLRHGCHGGRPPGLNTLDHYAHFMPEAGRRGLAAMDSWLTPSGTGRKVPEKSLATLPITKLDLKPQVTKLLREAADVKVEYKETARGGLAVNVIEC</sequence>
<gene>
    <name evidence="2" type="ORF">GCM10009801_72000</name>
</gene>
<dbReference type="Pfam" id="PF01609">
    <property type="entry name" value="DDE_Tnp_1"/>
    <property type="match status" value="1"/>
</dbReference>
<dbReference type="InterPro" id="IPR002559">
    <property type="entry name" value="Transposase_11"/>
</dbReference>
<comment type="caution">
    <text evidence="2">The sequence shown here is derived from an EMBL/GenBank/DDBJ whole genome shotgun (WGS) entry which is preliminary data.</text>
</comment>
<reference evidence="2 3" key="1">
    <citation type="journal article" date="2019" name="Int. J. Syst. Evol. Microbiol.">
        <title>The Global Catalogue of Microorganisms (GCM) 10K type strain sequencing project: providing services to taxonomists for standard genome sequencing and annotation.</title>
        <authorList>
            <consortium name="The Broad Institute Genomics Platform"/>
            <consortium name="The Broad Institute Genome Sequencing Center for Infectious Disease"/>
            <person name="Wu L."/>
            <person name="Ma J."/>
        </authorList>
    </citation>
    <scope>NUCLEOTIDE SEQUENCE [LARGE SCALE GENOMIC DNA]</scope>
    <source>
        <strain evidence="2 3">JCM 15478</strain>
    </source>
</reference>
<dbReference type="EMBL" id="BAAAPE010000022">
    <property type="protein sequence ID" value="GAA2099921.1"/>
    <property type="molecule type" value="Genomic_DNA"/>
</dbReference>
<proteinExistence type="predicted"/>
<evidence type="ECO:0000259" key="1">
    <source>
        <dbReference type="Pfam" id="PF01609"/>
    </source>
</evidence>
<protein>
    <recommendedName>
        <fullName evidence="1">Transposase IS4-like domain-containing protein</fullName>
    </recommendedName>
</protein>